<evidence type="ECO:0000256" key="1">
    <source>
        <dbReference type="ARBA" id="ARBA00004196"/>
    </source>
</evidence>
<accession>A0AAU8DRL9</accession>
<evidence type="ECO:0000256" key="3">
    <source>
        <dbReference type="SAM" id="MobiDB-lite"/>
    </source>
</evidence>
<feature type="region of interest" description="Disordered" evidence="3">
    <location>
        <begin position="31"/>
        <end position="76"/>
    </location>
</feature>
<dbReference type="InterPro" id="IPR050555">
    <property type="entry name" value="Bact_Solute-Bind_Prot2"/>
</dbReference>
<gene>
    <name evidence="6" type="ORF">ABLG96_06530</name>
</gene>
<dbReference type="GO" id="GO:0030288">
    <property type="term" value="C:outer membrane-bounded periplasmic space"/>
    <property type="evidence" value="ECO:0007669"/>
    <property type="project" value="TreeGrafter"/>
</dbReference>
<evidence type="ECO:0000313" key="6">
    <source>
        <dbReference type="EMBL" id="XCG64955.1"/>
    </source>
</evidence>
<dbReference type="PANTHER" id="PTHR30036">
    <property type="entry name" value="D-XYLOSE-BINDING PERIPLASMIC PROTEIN"/>
    <property type="match status" value="1"/>
</dbReference>
<name>A0AAU8DRL9_9ACTN</name>
<dbReference type="Pfam" id="PF13407">
    <property type="entry name" value="Peripla_BP_4"/>
    <property type="match status" value="1"/>
</dbReference>
<sequence length="397" mass="39489">MSIRFVRLTAAVAIGLGLVGLAGCGSDTNTTSPAGTGSAVTGSSAPATGSSAPATGSSAPATGSSDAPTNSSGGGAVSGKKIALLLPESKTARYEAFDRPLFEADIKAKCGDCEVLYSNADQDAAKQQQQAEAALTQGADVLVLDPVDGTAAASVVAASKAKGVPVVAYDRFIAGADFYVSFDNETVGKLQAQTLVDLLKAGGKTAGSIVMVNGSPTDPNAASFKKGAHGVLDGSGYTIAAEYDTPDWSPDKAQTWMDGQVIKVKADLVGVYAANDGTASGVIASLRAGGVNPVPPVTGQDAELPAIQRILTGDQAMTVYKPIKPEAAAAADAALALAGDSKPTSTTDTEGVPSTILDPIAVTKDKIKDTVVKDGFYTAAQICTGAAAAACTAAGIG</sequence>
<feature type="domain" description="Periplasmic binding protein" evidence="5">
    <location>
        <begin position="82"/>
        <end position="338"/>
    </location>
</feature>
<evidence type="ECO:0000259" key="5">
    <source>
        <dbReference type="Pfam" id="PF13407"/>
    </source>
</evidence>
<feature type="signal peptide" evidence="4">
    <location>
        <begin position="1"/>
        <end position="22"/>
    </location>
</feature>
<evidence type="ECO:0000256" key="2">
    <source>
        <dbReference type="ARBA" id="ARBA00022729"/>
    </source>
</evidence>
<dbReference type="SUPFAM" id="SSF53822">
    <property type="entry name" value="Periplasmic binding protein-like I"/>
    <property type="match status" value="1"/>
</dbReference>
<evidence type="ECO:0000256" key="4">
    <source>
        <dbReference type="SAM" id="SignalP"/>
    </source>
</evidence>
<reference evidence="6" key="1">
    <citation type="submission" date="2024-05" db="EMBL/GenBank/DDBJ databases">
        <authorList>
            <person name="Cai S.Y."/>
            <person name="Jin L.M."/>
            <person name="Li H.R."/>
        </authorList>
    </citation>
    <scope>NUCLEOTIDE SEQUENCE</scope>
    <source>
        <strain evidence="6">A5-74</strain>
    </source>
</reference>
<keyword evidence="2 4" id="KW-0732">Signal</keyword>
<proteinExistence type="predicted"/>
<dbReference type="EMBL" id="CP159218">
    <property type="protein sequence ID" value="XCG64955.1"/>
    <property type="molecule type" value="Genomic_DNA"/>
</dbReference>
<protein>
    <submittedName>
        <fullName evidence="6">Substrate-binding domain-containing protein</fullName>
    </submittedName>
</protein>
<dbReference type="AlphaFoldDB" id="A0AAU8DRL9"/>
<dbReference type="Gene3D" id="3.40.50.2300">
    <property type="match status" value="2"/>
</dbReference>
<organism evidence="6">
    <name type="scientific">Nakamurella sp. A5-74</name>
    <dbReference type="NCBI Taxonomy" id="3158264"/>
    <lineage>
        <taxon>Bacteria</taxon>
        <taxon>Bacillati</taxon>
        <taxon>Actinomycetota</taxon>
        <taxon>Actinomycetes</taxon>
        <taxon>Nakamurellales</taxon>
        <taxon>Nakamurellaceae</taxon>
        <taxon>Nakamurella</taxon>
    </lineage>
</organism>
<dbReference type="InterPro" id="IPR028082">
    <property type="entry name" value="Peripla_BP_I"/>
</dbReference>
<feature type="chain" id="PRO_5043616611" evidence="4">
    <location>
        <begin position="23"/>
        <end position="397"/>
    </location>
</feature>
<dbReference type="InterPro" id="IPR025997">
    <property type="entry name" value="SBP_2_dom"/>
</dbReference>
<dbReference type="PROSITE" id="PS51257">
    <property type="entry name" value="PROKAR_LIPOPROTEIN"/>
    <property type="match status" value="1"/>
</dbReference>
<dbReference type="PANTHER" id="PTHR30036:SF1">
    <property type="entry name" value="D-XYLOSE-BINDING PERIPLASMIC PROTEIN"/>
    <property type="match status" value="1"/>
</dbReference>
<dbReference type="RefSeq" id="WP_353650566.1">
    <property type="nucleotide sequence ID" value="NZ_CP159218.1"/>
</dbReference>
<dbReference type="GO" id="GO:0030246">
    <property type="term" value="F:carbohydrate binding"/>
    <property type="evidence" value="ECO:0007669"/>
    <property type="project" value="TreeGrafter"/>
</dbReference>
<comment type="subcellular location">
    <subcellularLocation>
        <location evidence="1">Cell envelope</location>
    </subcellularLocation>
</comment>
<feature type="compositionally biased region" description="Low complexity" evidence="3">
    <location>
        <begin position="31"/>
        <end position="69"/>
    </location>
</feature>